<evidence type="ECO:0000313" key="2">
    <source>
        <dbReference type="Proteomes" id="UP000000594"/>
    </source>
</evidence>
<dbReference type="PATRIC" id="fig|1392.230.peg.2605"/>
<reference evidence="1 2" key="1">
    <citation type="journal article" date="2009" name="J. Bacteriol.">
        <title>The complete genome sequence of Bacillus anthracis Ames 'Ancestor'.</title>
        <authorList>
            <person name="Ravel J."/>
            <person name="Jiang L."/>
            <person name="Stanley S.T."/>
            <person name="Wilson M.R."/>
            <person name="Decker R.S."/>
            <person name="Read T.D."/>
            <person name="Worsham P."/>
            <person name="Keim P.S."/>
            <person name="Salzberg S.L."/>
            <person name="Fraser-Liggett C.M."/>
            <person name="Rasko D.A."/>
        </authorList>
    </citation>
    <scope>NUCLEOTIDE SEQUENCE [LARGE SCALE GENOMIC DNA]</scope>
    <source>
        <strain evidence="2">Ames ancestor</strain>
    </source>
</reference>
<dbReference type="KEGG" id="bar:GBAA_2635"/>
<accession>A0A2P0HEI7</accession>
<dbReference type="Proteomes" id="UP000000594">
    <property type="component" value="Chromosome"/>
</dbReference>
<dbReference type="EMBL" id="AE017334">
    <property type="protein sequence ID" value="AAT31751.1"/>
    <property type="molecule type" value="Genomic_DNA"/>
</dbReference>
<sequence>MNARLMELIDVSTIETMAEQFYQLTNISHQLLDAEKECIFSFGINEKKICKLPKIEIPIFYTINI</sequence>
<evidence type="ECO:0000313" key="1">
    <source>
        <dbReference type="EMBL" id="AAT31751.1"/>
    </source>
</evidence>
<organism evidence="1 2">
    <name type="scientific">Bacillus anthracis</name>
    <name type="common">anthrax bacterium</name>
    <dbReference type="NCBI Taxonomy" id="1392"/>
    <lineage>
        <taxon>Bacteria</taxon>
        <taxon>Bacillati</taxon>
        <taxon>Bacillota</taxon>
        <taxon>Bacilli</taxon>
        <taxon>Bacillales</taxon>
        <taxon>Bacillaceae</taxon>
        <taxon>Bacillus</taxon>
        <taxon>Bacillus cereus group</taxon>
    </lineage>
</organism>
<accession>Q81Q04</accession>
<name>A0A6L7HJD3_BACAN</name>
<gene>
    <name evidence="1" type="ordered locus">GBAA_2635</name>
</gene>
<keyword evidence="2" id="KW-1185">Reference proteome</keyword>
<accession>Q6KS88</accession>
<accession>E9R257</accession>
<accession>A0A6L7HJD3</accession>
<dbReference type="AlphaFoldDB" id="A0A6L7HJD3"/>
<proteinExistence type="predicted"/>
<accession>Q6HY73</accession>
<protein>
    <submittedName>
        <fullName evidence="1">Uncharacterized protein</fullName>
    </submittedName>
</protein>
<accession>E9R258</accession>
<dbReference type="KEGG" id="banh:HYU01_13090"/>